<evidence type="ECO:0000259" key="3">
    <source>
        <dbReference type="Pfam" id="PF00155"/>
    </source>
</evidence>
<dbReference type="PANTHER" id="PTHR42885:SF1">
    <property type="entry name" value="THREONINE-PHOSPHATE DECARBOXYLASE"/>
    <property type="match status" value="1"/>
</dbReference>
<dbReference type="Gene3D" id="3.40.640.10">
    <property type="entry name" value="Type I PLP-dependent aspartate aminotransferase-like (Major domain)"/>
    <property type="match status" value="1"/>
</dbReference>
<evidence type="ECO:0000313" key="5">
    <source>
        <dbReference type="Proteomes" id="UP000619101"/>
    </source>
</evidence>
<dbReference type="Proteomes" id="UP000619101">
    <property type="component" value="Unassembled WGS sequence"/>
</dbReference>
<protein>
    <submittedName>
        <fullName evidence="4">Aminotransferase class I/II-fold pyridoxal phosphate-dependent enzyme</fullName>
    </submittedName>
</protein>
<dbReference type="SUPFAM" id="SSF53383">
    <property type="entry name" value="PLP-dependent transferases"/>
    <property type="match status" value="1"/>
</dbReference>
<evidence type="ECO:0000256" key="2">
    <source>
        <dbReference type="ARBA" id="ARBA00022898"/>
    </source>
</evidence>
<organism evidence="4 5">
    <name type="scientific">Solibacillus faecavium</name>
    <dbReference type="NCBI Taxonomy" id="2762221"/>
    <lineage>
        <taxon>Bacteria</taxon>
        <taxon>Bacillati</taxon>
        <taxon>Bacillota</taxon>
        <taxon>Bacilli</taxon>
        <taxon>Bacillales</taxon>
        <taxon>Caryophanaceae</taxon>
        <taxon>Solibacillus</taxon>
    </lineage>
</organism>
<evidence type="ECO:0000256" key="1">
    <source>
        <dbReference type="ARBA" id="ARBA00001933"/>
    </source>
</evidence>
<keyword evidence="4" id="KW-0808">Transferase</keyword>
<feature type="domain" description="Aminotransferase class I/classII large" evidence="3">
    <location>
        <begin position="25"/>
        <end position="335"/>
    </location>
</feature>
<dbReference type="PANTHER" id="PTHR42885">
    <property type="entry name" value="HISTIDINOL-PHOSPHATE AMINOTRANSFERASE-RELATED"/>
    <property type="match status" value="1"/>
</dbReference>
<dbReference type="InterPro" id="IPR015421">
    <property type="entry name" value="PyrdxlP-dep_Trfase_major"/>
</dbReference>
<keyword evidence="2" id="KW-0663">Pyridoxal phosphate</keyword>
<dbReference type="Pfam" id="PF00155">
    <property type="entry name" value="Aminotran_1_2"/>
    <property type="match status" value="1"/>
</dbReference>
<dbReference type="Gene3D" id="3.90.1150.10">
    <property type="entry name" value="Aspartate Aminotransferase, domain 1"/>
    <property type="match status" value="1"/>
</dbReference>
<dbReference type="InterPro" id="IPR015424">
    <property type="entry name" value="PyrdxlP-dep_Trfase"/>
</dbReference>
<comment type="cofactor">
    <cofactor evidence="1">
        <name>pyridoxal 5'-phosphate</name>
        <dbReference type="ChEBI" id="CHEBI:597326"/>
    </cofactor>
</comment>
<comment type="caution">
    <text evidence="4">The sequence shown here is derived from an EMBL/GenBank/DDBJ whole genome shotgun (WGS) entry which is preliminary data.</text>
</comment>
<dbReference type="CDD" id="cd00609">
    <property type="entry name" value="AAT_like"/>
    <property type="match status" value="1"/>
</dbReference>
<keyword evidence="5" id="KW-1185">Reference proteome</keyword>
<evidence type="ECO:0000313" key="4">
    <source>
        <dbReference type="EMBL" id="MBD8036247.1"/>
    </source>
</evidence>
<proteinExistence type="predicted"/>
<gene>
    <name evidence="4" type="ORF">H9635_05785</name>
</gene>
<dbReference type="RefSeq" id="WP_191699200.1">
    <property type="nucleotide sequence ID" value="NZ_JACSPZ010000002.1"/>
</dbReference>
<dbReference type="EMBL" id="JACSPZ010000002">
    <property type="protein sequence ID" value="MBD8036247.1"/>
    <property type="molecule type" value="Genomic_DNA"/>
</dbReference>
<dbReference type="InterPro" id="IPR015422">
    <property type="entry name" value="PyrdxlP-dep_Trfase_small"/>
</dbReference>
<dbReference type="InterPro" id="IPR004839">
    <property type="entry name" value="Aminotransferase_I/II_large"/>
</dbReference>
<name>A0ABR8XWC8_9BACL</name>
<reference evidence="4 5" key="1">
    <citation type="submission" date="2020-08" db="EMBL/GenBank/DDBJ databases">
        <title>A Genomic Blueprint of the Chicken Gut Microbiome.</title>
        <authorList>
            <person name="Gilroy R."/>
            <person name="Ravi A."/>
            <person name="Getino M."/>
            <person name="Pursley I."/>
            <person name="Horton D.L."/>
            <person name="Alikhan N.-F."/>
            <person name="Baker D."/>
            <person name="Gharbi K."/>
            <person name="Hall N."/>
            <person name="Watson M."/>
            <person name="Adriaenssens E.M."/>
            <person name="Foster-Nyarko E."/>
            <person name="Jarju S."/>
            <person name="Secka A."/>
            <person name="Antonio M."/>
            <person name="Oren A."/>
            <person name="Chaudhuri R."/>
            <person name="La Ragione R.M."/>
            <person name="Hildebrand F."/>
            <person name="Pallen M.J."/>
        </authorList>
    </citation>
    <scope>NUCLEOTIDE SEQUENCE [LARGE SCALE GENOMIC DNA]</scope>
    <source>
        <strain evidence="4 5">A46</strain>
    </source>
</reference>
<accession>A0ABR8XWC8</accession>
<sequence length="355" mass="40512">MQLPAHGANAAVLYKAMNLKMPDQVIDVSENVNHLGVPKLVEQQWPNLLEKITGYPDEQAEPFRSQAADVHEVAAQHVVVTNGAAEGLMALAQLFKGYEVALLQPSFSEYARTLKQQNCVIHSILADDIETYRFNEEILEKQLKDVHACYICNPNNPTGVLLKKHWIEQLIKEYPHCNFVVDEAFMDWTDESESIVSLVNSYSNLFVVRSMTKMYALAGVRLGYVIGQQAEEIRHYLPHWNVSAIANEIGCLCLQDKDFVKGSREKSSRLRSQMVVDLKLISCKVSNSAANFLLFQLPKQYNPDDFFTYLLERGIVLRHTKNYVGLDGAWFRIAVKSEEIWTKCKDEIMDYVKNY</sequence>
<dbReference type="GO" id="GO:0008483">
    <property type="term" value="F:transaminase activity"/>
    <property type="evidence" value="ECO:0007669"/>
    <property type="project" value="UniProtKB-KW"/>
</dbReference>
<keyword evidence="4" id="KW-0032">Aminotransferase</keyword>